<dbReference type="InterPro" id="IPR036420">
    <property type="entry name" value="BRCT_dom_sf"/>
</dbReference>
<evidence type="ECO:0000259" key="1">
    <source>
        <dbReference type="PROSITE" id="PS50172"/>
    </source>
</evidence>
<dbReference type="PANTHER" id="PTHR11276:SF28">
    <property type="entry name" value="DNA POLYMERASE LAMBDA"/>
    <property type="match status" value="1"/>
</dbReference>
<dbReference type="AlphaFoldDB" id="A0AAW1SM96"/>
<proteinExistence type="predicted"/>
<dbReference type="GO" id="GO:0003887">
    <property type="term" value="F:DNA-directed DNA polymerase activity"/>
    <property type="evidence" value="ECO:0007669"/>
    <property type="project" value="InterPro"/>
</dbReference>
<sequence length="544" mass="59363">MPPPRTRQRTDSGPFLRSVVIAIDGQSIENFRVRSKIWTRQISAAGGTVAKAFPEATHLVTGAQPSRLALAAAAANASLQLVKESWLQQSLADQSLLSAQQFLISPEQTVSDISGVPLEHDTHEAISSLRRFERWLGSWSCPLNAIHTQNELVLQAKFPGRQCVCPGNRQILATLVELTKYEAALGEAGSSLAAGNDGSDSGFNYRALRYARMAAVVCASAFDIQPALKAGGLPFLGLVGHRQLVEMATRGSCSELDEHRANDSVHRSDGRVRPEAYGGRTRCAFARLPGVGAGTAKRWFDAGFRSYEDLDAGIAAGQVPGPLQPAARFSLAHRQDLLEPTTRQDLAEMTEFVMAELARLAGPGWIMETVGGGAREEASHDGDFVLSHPDRSVEQVVRPLCERLWTTGRLARPNQALCQIQEGRLPKHVEKMKDGFLGTSTESAAQNGNLAADRFDRMFGIFKTGSCKWRRMDLIFRHAAQLTWAAGEGPGQAWLVPSERPPRGRDGELAWPPGWHLGRTVATQDDIFELLGLPYRAPHDRNCP</sequence>
<evidence type="ECO:0000313" key="2">
    <source>
        <dbReference type="EMBL" id="KAK9847429.1"/>
    </source>
</evidence>
<dbReference type="Gene3D" id="1.10.150.20">
    <property type="entry name" value="5' to 3' exonuclease, C-terminal subdomain"/>
    <property type="match status" value="1"/>
</dbReference>
<dbReference type="Gene3D" id="3.30.460.10">
    <property type="entry name" value="Beta Polymerase, domain 2"/>
    <property type="match status" value="1"/>
</dbReference>
<dbReference type="Proteomes" id="UP001485043">
    <property type="component" value="Unassembled WGS sequence"/>
</dbReference>
<keyword evidence="3" id="KW-1185">Reference proteome</keyword>
<dbReference type="GO" id="GO:0005634">
    <property type="term" value="C:nucleus"/>
    <property type="evidence" value="ECO:0007669"/>
    <property type="project" value="TreeGrafter"/>
</dbReference>
<accession>A0AAW1SM96</accession>
<dbReference type="PRINTS" id="PR00869">
    <property type="entry name" value="DNAPOLX"/>
</dbReference>
<name>A0AAW1SM96_9CHLO</name>
<dbReference type="Gene3D" id="3.40.50.10190">
    <property type="entry name" value="BRCT domain"/>
    <property type="match status" value="1"/>
</dbReference>
<dbReference type="GO" id="GO:0003677">
    <property type="term" value="F:DNA binding"/>
    <property type="evidence" value="ECO:0007669"/>
    <property type="project" value="InterPro"/>
</dbReference>
<dbReference type="SUPFAM" id="SSF81301">
    <property type="entry name" value="Nucleotidyltransferase"/>
    <property type="match status" value="1"/>
</dbReference>
<dbReference type="InterPro" id="IPR001357">
    <property type="entry name" value="BRCT_dom"/>
</dbReference>
<dbReference type="InterPro" id="IPR043519">
    <property type="entry name" value="NT_sf"/>
</dbReference>
<gene>
    <name evidence="2" type="ORF">WJX84_001160</name>
</gene>
<dbReference type="SUPFAM" id="SSF52113">
    <property type="entry name" value="BRCT domain"/>
    <property type="match status" value="1"/>
</dbReference>
<dbReference type="PANTHER" id="PTHR11276">
    <property type="entry name" value="DNA POLYMERASE TYPE-X FAMILY MEMBER"/>
    <property type="match status" value="1"/>
</dbReference>
<evidence type="ECO:0000313" key="3">
    <source>
        <dbReference type="Proteomes" id="UP001485043"/>
    </source>
</evidence>
<reference evidence="2 3" key="1">
    <citation type="journal article" date="2024" name="Nat. Commun.">
        <title>Phylogenomics reveals the evolutionary origins of lichenization in chlorophyte algae.</title>
        <authorList>
            <person name="Puginier C."/>
            <person name="Libourel C."/>
            <person name="Otte J."/>
            <person name="Skaloud P."/>
            <person name="Haon M."/>
            <person name="Grisel S."/>
            <person name="Petersen M."/>
            <person name="Berrin J.G."/>
            <person name="Delaux P.M."/>
            <person name="Dal Grande F."/>
            <person name="Keller J."/>
        </authorList>
    </citation>
    <scope>NUCLEOTIDE SEQUENCE [LARGE SCALE GENOMIC DNA]</scope>
    <source>
        <strain evidence="2 3">SAG 2523</strain>
    </source>
</reference>
<dbReference type="GO" id="GO:0006303">
    <property type="term" value="P:double-strand break repair via nonhomologous end joining"/>
    <property type="evidence" value="ECO:0007669"/>
    <property type="project" value="TreeGrafter"/>
</dbReference>
<protein>
    <recommendedName>
        <fullName evidence="1">BRCT domain-containing protein</fullName>
    </recommendedName>
</protein>
<dbReference type="InterPro" id="IPR022312">
    <property type="entry name" value="DNA_pol_X"/>
</dbReference>
<dbReference type="EMBL" id="JALJOV010001466">
    <property type="protein sequence ID" value="KAK9847429.1"/>
    <property type="molecule type" value="Genomic_DNA"/>
</dbReference>
<comment type="caution">
    <text evidence="2">The sequence shown here is derived from an EMBL/GenBank/DDBJ whole genome shotgun (WGS) entry which is preliminary data.</text>
</comment>
<organism evidence="2 3">
    <name type="scientific">Apatococcus fuscideae</name>
    <dbReference type="NCBI Taxonomy" id="2026836"/>
    <lineage>
        <taxon>Eukaryota</taxon>
        <taxon>Viridiplantae</taxon>
        <taxon>Chlorophyta</taxon>
        <taxon>core chlorophytes</taxon>
        <taxon>Trebouxiophyceae</taxon>
        <taxon>Chlorellales</taxon>
        <taxon>Chlorellaceae</taxon>
        <taxon>Apatococcus</taxon>
    </lineage>
</organism>
<dbReference type="PROSITE" id="PS50172">
    <property type="entry name" value="BRCT"/>
    <property type="match status" value="1"/>
</dbReference>
<feature type="domain" description="BRCT" evidence="1">
    <location>
        <begin position="11"/>
        <end position="104"/>
    </location>
</feature>